<dbReference type="RefSeq" id="WP_148809085.1">
    <property type="nucleotide sequence ID" value="NZ_CP042243.1"/>
</dbReference>
<sequence>MDFRQLETFVTIARLKSFSKAADRLFLTQPTISNHIQNLENELSTILINRSNKKVTLTKAGELLFSHAVEILNKREHALFSLEAFKDKIEGTLEIACSTIPEQYILPPLLSAFNKIYPHVKYNLLHYDSQQVVNDILNGKIDFGFVGAIDDTKKLNYIDILEDHLVFIAPNSDKYNKIEKINIEFLFDERIILREKGSGTRKMFEQILHLHNISLEQLNIVAYIENTEAIKQCVRNGLGITMISELAIRDELRYNMVKKLELENIDTSRKFYFVYHKPRILSPLAETFKHFMLENKNFYI</sequence>
<evidence type="ECO:0000259" key="5">
    <source>
        <dbReference type="PROSITE" id="PS50931"/>
    </source>
</evidence>
<dbReference type="EMBL" id="CP042243">
    <property type="protein sequence ID" value="QEK11930.1"/>
    <property type="molecule type" value="Genomic_DNA"/>
</dbReference>
<feature type="domain" description="HTH lysR-type" evidence="5">
    <location>
        <begin position="1"/>
        <end position="58"/>
    </location>
</feature>
<evidence type="ECO:0000256" key="2">
    <source>
        <dbReference type="ARBA" id="ARBA00023015"/>
    </source>
</evidence>
<keyword evidence="2" id="KW-0805">Transcription regulation</keyword>
<dbReference type="Proteomes" id="UP000324646">
    <property type="component" value="Chromosome"/>
</dbReference>
<evidence type="ECO:0000313" key="7">
    <source>
        <dbReference type="Proteomes" id="UP000324646"/>
    </source>
</evidence>
<dbReference type="PANTHER" id="PTHR30126">
    <property type="entry name" value="HTH-TYPE TRANSCRIPTIONAL REGULATOR"/>
    <property type="match status" value="1"/>
</dbReference>
<dbReference type="GO" id="GO:0000976">
    <property type="term" value="F:transcription cis-regulatory region binding"/>
    <property type="evidence" value="ECO:0007669"/>
    <property type="project" value="TreeGrafter"/>
</dbReference>
<evidence type="ECO:0000256" key="4">
    <source>
        <dbReference type="ARBA" id="ARBA00023163"/>
    </source>
</evidence>
<comment type="similarity">
    <text evidence="1">Belongs to the LysR transcriptional regulatory family.</text>
</comment>
<dbReference type="KEGG" id="crs:FQB35_05845"/>
<keyword evidence="3" id="KW-0238">DNA-binding</keyword>
<reference evidence="6 7" key="1">
    <citation type="submission" date="2019-07" db="EMBL/GenBank/DDBJ databases">
        <title>Complete genome of Crassaminicella thermophila SY095.</title>
        <authorList>
            <person name="Li X."/>
        </authorList>
    </citation>
    <scope>NUCLEOTIDE SEQUENCE [LARGE SCALE GENOMIC DNA]</scope>
    <source>
        <strain evidence="6 7">SY095</strain>
    </source>
</reference>
<dbReference type="SUPFAM" id="SSF46785">
    <property type="entry name" value="Winged helix' DNA-binding domain"/>
    <property type="match status" value="1"/>
</dbReference>
<dbReference type="PANTHER" id="PTHR30126:SF64">
    <property type="entry name" value="HTH-TYPE TRANSCRIPTIONAL REGULATOR CITR"/>
    <property type="match status" value="1"/>
</dbReference>
<dbReference type="CDD" id="cd08420">
    <property type="entry name" value="PBP2_CysL_like"/>
    <property type="match status" value="1"/>
</dbReference>
<name>A0A5C0SCU4_CRATE</name>
<evidence type="ECO:0000256" key="1">
    <source>
        <dbReference type="ARBA" id="ARBA00009437"/>
    </source>
</evidence>
<dbReference type="NCBIfam" id="NF040786">
    <property type="entry name" value="LysR_Sec_metab"/>
    <property type="match status" value="1"/>
</dbReference>
<dbReference type="InterPro" id="IPR000847">
    <property type="entry name" value="LysR_HTH_N"/>
</dbReference>
<dbReference type="Gene3D" id="3.40.190.290">
    <property type="match status" value="1"/>
</dbReference>
<dbReference type="InterPro" id="IPR005119">
    <property type="entry name" value="LysR_subst-bd"/>
</dbReference>
<organism evidence="6 7">
    <name type="scientific">Crassaminicella thermophila</name>
    <dbReference type="NCBI Taxonomy" id="2599308"/>
    <lineage>
        <taxon>Bacteria</taxon>
        <taxon>Bacillati</taxon>
        <taxon>Bacillota</taxon>
        <taxon>Clostridia</taxon>
        <taxon>Eubacteriales</taxon>
        <taxon>Clostridiaceae</taxon>
        <taxon>Crassaminicella</taxon>
    </lineage>
</organism>
<dbReference type="PRINTS" id="PR00039">
    <property type="entry name" value="HTHLYSR"/>
</dbReference>
<dbReference type="InterPro" id="IPR036390">
    <property type="entry name" value="WH_DNA-bd_sf"/>
</dbReference>
<evidence type="ECO:0000313" key="6">
    <source>
        <dbReference type="EMBL" id="QEK11930.1"/>
    </source>
</evidence>
<keyword evidence="7" id="KW-1185">Reference proteome</keyword>
<accession>A0A5C0SCU4</accession>
<gene>
    <name evidence="6" type="ORF">FQB35_05845</name>
</gene>
<evidence type="ECO:0000256" key="3">
    <source>
        <dbReference type="ARBA" id="ARBA00023125"/>
    </source>
</evidence>
<dbReference type="InterPro" id="IPR036388">
    <property type="entry name" value="WH-like_DNA-bd_sf"/>
</dbReference>
<proteinExistence type="inferred from homology"/>
<dbReference type="Pfam" id="PF00126">
    <property type="entry name" value="HTH_1"/>
    <property type="match status" value="1"/>
</dbReference>
<dbReference type="AlphaFoldDB" id="A0A5C0SCU4"/>
<dbReference type="PROSITE" id="PS50931">
    <property type="entry name" value="HTH_LYSR"/>
    <property type="match status" value="1"/>
</dbReference>
<protein>
    <submittedName>
        <fullName evidence="6">LysR family transcriptional regulator</fullName>
    </submittedName>
</protein>
<dbReference type="FunFam" id="1.10.10.10:FF:000001">
    <property type="entry name" value="LysR family transcriptional regulator"/>
    <property type="match status" value="1"/>
</dbReference>
<dbReference type="Pfam" id="PF03466">
    <property type="entry name" value="LysR_substrate"/>
    <property type="match status" value="1"/>
</dbReference>
<dbReference type="InterPro" id="IPR047788">
    <property type="entry name" value="LysR-like_Sec_metab"/>
</dbReference>
<dbReference type="OrthoDB" id="9785745at2"/>
<dbReference type="SUPFAM" id="SSF53850">
    <property type="entry name" value="Periplasmic binding protein-like II"/>
    <property type="match status" value="1"/>
</dbReference>
<dbReference type="Gene3D" id="1.10.10.10">
    <property type="entry name" value="Winged helix-like DNA-binding domain superfamily/Winged helix DNA-binding domain"/>
    <property type="match status" value="1"/>
</dbReference>
<keyword evidence="4" id="KW-0804">Transcription</keyword>
<dbReference type="GO" id="GO:0003700">
    <property type="term" value="F:DNA-binding transcription factor activity"/>
    <property type="evidence" value="ECO:0007669"/>
    <property type="project" value="InterPro"/>
</dbReference>